<dbReference type="GO" id="GO:0051131">
    <property type="term" value="P:chaperone-mediated protein complex assembly"/>
    <property type="evidence" value="ECO:0007669"/>
    <property type="project" value="InterPro"/>
</dbReference>
<dbReference type="PANTHER" id="PTHR43680:SF2">
    <property type="entry name" value="NITRATE REDUCTASE MOLYBDENUM COFACTOR ASSEMBLY CHAPERONE NARJ"/>
    <property type="match status" value="1"/>
</dbReference>
<dbReference type="InterPro" id="IPR036411">
    <property type="entry name" value="TorD-like_sf"/>
</dbReference>
<dbReference type="PANTHER" id="PTHR43680">
    <property type="entry name" value="NITRATE REDUCTASE MOLYBDENUM COFACTOR ASSEMBLY CHAPERONE"/>
    <property type="match status" value="1"/>
</dbReference>
<dbReference type="EMBL" id="CP163441">
    <property type="protein sequence ID" value="XDQ40925.1"/>
    <property type="molecule type" value="Genomic_DNA"/>
</dbReference>
<protein>
    <submittedName>
        <fullName evidence="3">Nitrate reductase molybdenum cofactor assembly chaperone</fullName>
    </submittedName>
</protein>
<dbReference type="RefSeq" id="WP_369220680.1">
    <property type="nucleotide sequence ID" value="NZ_CP163441.1"/>
</dbReference>
<feature type="region of interest" description="Disordered" evidence="2">
    <location>
        <begin position="192"/>
        <end position="240"/>
    </location>
</feature>
<dbReference type="InterPro" id="IPR003765">
    <property type="entry name" value="NO3_reductase_chaperone_NarJ"/>
</dbReference>
<dbReference type="Gene3D" id="1.10.3480.10">
    <property type="entry name" value="TorD-like"/>
    <property type="match status" value="1"/>
</dbReference>
<dbReference type="InterPro" id="IPR020945">
    <property type="entry name" value="DMSO/NO3_reduct_chaperone"/>
</dbReference>
<dbReference type="SUPFAM" id="SSF89155">
    <property type="entry name" value="TorD-like"/>
    <property type="match status" value="1"/>
</dbReference>
<keyword evidence="1" id="KW-0534">Nitrate assimilation</keyword>
<dbReference type="NCBIfam" id="TIGR00684">
    <property type="entry name" value="narJ"/>
    <property type="match status" value="1"/>
</dbReference>
<gene>
    <name evidence="3" type="primary">narJ</name>
    <name evidence="3" type="ORF">AB5J52_00840</name>
</gene>
<dbReference type="Pfam" id="PF02613">
    <property type="entry name" value="Nitrate_red_del"/>
    <property type="match status" value="1"/>
</dbReference>
<accession>A0AB39QH85</accession>
<proteinExistence type="predicted"/>
<evidence type="ECO:0000256" key="2">
    <source>
        <dbReference type="SAM" id="MobiDB-lite"/>
    </source>
</evidence>
<dbReference type="GO" id="GO:0051082">
    <property type="term" value="F:unfolded protein binding"/>
    <property type="evidence" value="ECO:0007669"/>
    <property type="project" value="InterPro"/>
</dbReference>
<dbReference type="GO" id="GO:0042128">
    <property type="term" value="P:nitrate assimilation"/>
    <property type="evidence" value="ECO:0007669"/>
    <property type="project" value="UniProtKB-KW"/>
</dbReference>
<dbReference type="GO" id="GO:0016530">
    <property type="term" value="F:metallochaperone activity"/>
    <property type="evidence" value="ECO:0007669"/>
    <property type="project" value="TreeGrafter"/>
</dbReference>
<evidence type="ECO:0000313" key="3">
    <source>
        <dbReference type="EMBL" id="XDQ40925.1"/>
    </source>
</evidence>
<sequence length="240" mass="26721">MISRRRARHPSADTPLVHRIASVLLRYPDQTMLACLDDITTALPAIADPADRTRLASACDHLLRLPPTETAQQYVDTFDHTRRRSLHLTYYRHGDTRARGMALLALKHTYRQAGHEPPEAELPDFLPLILEFAALAPEPGHRILLQCRAGLELLRQALHQHSTPYAAVLDTLCGRLPEPARHERDTWRRLAAEGPPGEHVGLEPFGPPEQTGLDPIAPPGRPAPSAYPTQRAFLSAKEGR</sequence>
<name>A0AB39QH85_9ACTN</name>
<organism evidence="3">
    <name type="scientific">Streptomyces sp. R39</name>
    <dbReference type="NCBI Taxonomy" id="3238631"/>
    <lineage>
        <taxon>Bacteria</taxon>
        <taxon>Bacillati</taxon>
        <taxon>Actinomycetota</taxon>
        <taxon>Actinomycetes</taxon>
        <taxon>Kitasatosporales</taxon>
        <taxon>Streptomycetaceae</taxon>
        <taxon>Streptomyces</taxon>
    </lineage>
</organism>
<reference evidence="3" key="1">
    <citation type="submission" date="2024-07" db="EMBL/GenBank/DDBJ databases">
        <authorList>
            <person name="Yu S.T."/>
        </authorList>
    </citation>
    <scope>NUCLEOTIDE SEQUENCE</scope>
    <source>
        <strain evidence="3">R39</strain>
    </source>
</reference>
<dbReference type="AlphaFoldDB" id="A0AB39QH85"/>
<evidence type="ECO:0000256" key="1">
    <source>
        <dbReference type="ARBA" id="ARBA00023063"/>
    </source>
</evidence>